<feature type="compositionally biased region" description="Polar residues" evidence="1">
    <location>
        <begin position="249"/>
        <end position="294"/>
    </location>
</feature>
<dbReference type="GeneTree" id="ENSGT00940000164855"/>
<evidence type="ECO:0000313" key="3">
    <source>
        <dbReference type="Ensembl" id="ENSLLTP00000010149.1"/>
    </source>
</evidence>
<evidence type="ECO:0000313" key="4">
    <source>
        <dbReference type="Proteomes" id="UP000694406"/>
    </source>
</evidence>
<dbReference type="Ensembl" id="ENSLLTT00000010526.1">
    <property type="protein sequence ID" value="ENSLLTP00000010149.1"/>
    <property type="gene ID" value="ENSLLTG00000007775.1"/>
</dbReference>
<dbReference type="PANTHER" id="PTHR34257:SF2">
    <property type="entry name" value="E3 UBIQUITIN LIGASE TRAF3IP2"/>
    <property type="match status" value="1"/>
</dbReference>
<dbReference type="AlphaFoldDB" id="A0A8C5WSB1"/>
<dbReference type="InterPro" id="IPR013568">
    <property type="entry name" value="SEFIR_dom"/>
</dbReference>
<feature type="region of interest" description="Disordered" evidence="1">
    <location>
        <begin position="220"/>
        <end position="301"/>
    </location>
</feature>
<feature type="region of interest" description="Disordered" evidence="1">
    <location>
        <begin position="483"/>
        <end position="506"/>
    </location>
</feature>
<feature type="region of interest" description="Disordered" evidence="1">
    <location>
        <begin position="24"/>
        <end position="56"/>
    </location>
</feature>
<dbReference type="PROSITE" id="PS51534">
    <property type="entry name" value="SEFIR"/>
    <property type="match status" value="1"/>
</dbReference>
<protein>
    <recommendedName>
        <fullName evidence="2">SEFIR domain-containing protein</fullName>
    </recommendedName>
</protein>
<keyword evidence="4" id="KW-1185">Reference proteome</keyword>
<feature type="compositionally biased region" description="Basic and acidic residues" evidence="1">
    <location>
        <begin position="40"/>
        <end position="52"/>
    </location>
</feature>
<dbReference type="Pfam" id="PF08357">
    <property type="entry name" value="SEFIR"/>
    <property type="match status" value="1"/>
</dbReference>
<sequence length="577" mass="65795">MHTTHTRIHIYFLVRSLFGNLPDRAKEEKRSQENPQGRDNLGEKRRTDETRRPGALPCPADPLWGLRKARFEEILEVSSPGAHCYSSKLGKKINHEEHVLPQMKCIDFWTRELHSYHLHLVLISIDFLQNIEMTSLQGATVGQSMPVEVDETIDWSPFPEHSLKEAPNPSAEDTNNLMPMGSYPPQTSHPMNGQLGFYKHLDHINYNNGILETYGHSLPQDTYDSTSGQFPGPSSNSTDLSEWNHLPQHKTNQLLKSQSSTDSPDIEHSSSNLQRSSSEISQHSFGENQENIKPNWQHDNRVPVDLRTEDAGYDSQPQDALGIGQPELPLSFTSVLNLQDLPKPLMSREYPQMDSHSYPLFPQMPHLYISPQAQWRPRCYNQNMYCQNPYGQTPYQHFARSPQVQLPLPGPCVRVTRPAQQIIPHYSSPHGPKCNEERLPRGESSSEGLQRFHDQFQKQILENNTPFKIYGAHEGVERFPFNSMAQSGSMSTPGPIPRPLNNSAARGTLRTSNLPEELRKVFITYSVDAAVEVMKFVNFLFVNGFQTAIDIFEDTVRGIDIIKWMERYLSDVSKDKM</sequence>
<accession>A0A8C5WSB1</accession>
<evidence type="ECO:0000256" key="1">
    <source>
        <dbReference type="SAM" id="MobiDB-lite"/>
    </source>
</evidence>
<feature type="domain" description="SEFIR" evidence="2">
    <location>
        <begin position="518"/>
        <end position="577"/>
    </location>
</feature>
<dbReference type="Proteomes" id="UP000694406">
    <property type="component" value="Unplaced"/>
</dbReference>
<proteinExistence type="predicted"/>
<organism evidence="3 4">
    <name type="scientific">Laticauda laticaudata</name>
    <name type="common">Blue-ringed sea krait</name>
    <name type="synonym">Blue-lipped sea krait</name>
    <dbReference type="NCBI Taxonomy" id="8630"/>
    <lineage>
        <taxon>Eukaryota</taxon>
        <taxon>Metazoa</taxon>
        <taxon>Chordata</taxon>
        <taxon>Craniata</taxon>
        <taxon>Vertebrata</taxon>
        <taxon>Euteleostomi</taxon>
        <taxon>Lepidosauria</taxon>
        <taxon>Squamata</taxon>
        <taxon>Bifurcata</taxon>
        <taxon>Unidentata</taxon>
        <taxon>Episquamata</taxon>
        <taxon>Toxicofera</taxon>
        <taxon>Serpentes</taxon>
        <taxon>Colubroidea</taxon>
        <taxon>Elapidae</taxon>
        <taxon>Laticaudinae</taxon>
        <taxon>Laticauda</taxon>
    </lineage>
</organism>
<dbReference type="GO" id="GO:0043123">
    <property type="term" value="P:positive regulation of canonical NF-kappaB signal transduction"/>
    <property type="evidence" value="ECO:0007669"/>
    <property type="project" value="TreeGrafter"/>
</dbReference>
<dbReference type="GO" id="GO:0006959">
    <property type="term" value="P:humoral immune response"/>
    <property type="evidence" value="ECO:0007669"/>
    <property type="project" value="TreeGrafter"/>
</dbReference>
<evidence type="ECO:0000259" key="2">
    <source>
        <dbReference type="PROSITE" id="PS51534"/>
    </source>
</evidence>
<dbReference type="InterPro" id="IPR053047">
    <property type="entry name" value="E3_ubiq_ligase_TRAF3IP2"/>
</dbReference>
<feature type="region of interest" description="Disordered" evidence="1">
    <location>
        <begin position="160"/>
        <end position="189"/>
    </location>
</feature>
<feature type="compositionally biased region" description="Polar residues" evidence="1">
    <location>
        <begin position="483"/>
        <end position="492"/>
    </location>
</feature>
<feature type="region of interest" description="Disordered" evidence="1">
    <location>
        <begin position="423"/>
        <end position="448"/>
    </location>
</feature>
<name>A0A8C5WSB1_LATLA</name>
<reference evidence="3" key="2">
    <citation type="submission" date="2025-09" db="UniProtKB">
        <authorList>
            <consortium name="Ensembl"/>
        </authorList>
    </citation>
    <scope>IDENTIFICATION</scope>
</reference>
<feature type="compositionally biased region" description="Polar residues" evidence="1">
    <location>
        <begin position="220"/>
        <end position="241"/>
    </location>
</feature>
<dbReference type="PANTHER" id="PTHR34257">
    <property type="entry name" value="ADAPTER PROTEIN CIKS"/>
    <property type="match status" value="1"/>
</dbReference>
<reference evidence="3" key="1">
    <citation type="submission" date="2025-08" db="UniProtKB">
        <authorList>
            <consortium name="Ensembl"/>
        </authorList>
    </citation>
    <scope>IDENTIFICATION</scope>
</reference>